<keyword evidence="3" id="KW-1185">Reference proteome</keyword>
<evidence type="ECO:0000256" key="1">
    <source>
        <dbReference type="SAM" id="MobiDB-lite"/>
    </source>
</evidence>
<gene>
    <name evidence="2" type="ORF">niasHT_014787</name>
</gene>
<evidence type="ECO:0000313" key="2">
    <source>
        <dbReference type="EMBL" id="KAL3110850.1"/>
    </source>
</evidence>
<reference evidence="2 3" key="1">
    <citation type="submission" date="2024-10" db="EMBL/GenBank/DDBJ databases">
        <authorList>
            <person name="Kim D."/>
        </authorList>
    </citation>
    <scope>NUCLEOTIDE SEQUENCE [LARGE SCALE GENOMIC DNA]</scope>
    <source>
        <strain evidence="2">BH-2024</strain>
    </source>
</reference>
<evidence type="ECO:0000313" key="3">
    <source>
        <dbReference type="Proteomes" id="UP001620626"/>
    </source>
</evidence>
<dbReference type="AlphaFoldDB" id="A0ABD2L6I2"/>
<feature type="region of interest" description="Disordered" evidence="1">
    <location>
        <begin position="1"/>
        <end position="68"/>
    </location>
</feature>
<proteinExistence type="predicted"/>
<feature type="compositionally biased region" description="Pro residues" evidence="1">
    <location>
        <begin position="49"/>
        <end position="58"/>
    </location>
</feature>
<feature type="compositionally biased region" description="Basic and acidic residues" evidence="1">
    <location>
        <begin position="17"/>
        <end position="26"/>
    </location>
</feature>
<feature type="compositionally biased region" description="Low complexity" evidence="1">
    <location>
        <begin position="38"/>
        <end position="48"/>
    </location>
</feature>
<name>A0ABD2L6I2_9BILA</name>
<dbReference type="Proteomes" id="UP001620626">
    <property type="component" value="Unassembled WGS sequence"/>
</dbReference>
<feature type="compositionally biased region" description="Low complexity" evidence="1">
    <location>
        <begin position="59"/>
        <end position="68"/>
    </location>
</feature>
<organism evidence="2 3">
    <name type="scientific">Heterodera trifolii</name>
    <dbReference type="NCBI Taxonomy" id="157864"/>
    <lineage>
        <taxon>Eukaryota</taxon>
        <taxon>Metazoa</taxon>
        <taxon>Ecdysozoa</taxon>
        <taxon>Nematoda</taxon>
        <taxon>Chromadorea</taxon>
        <taxon>Rhabditida</taxon>
        <taxon>Tylenchina</taxon>
        <taxon>Tylenchomorpha</taxon>
        <taxon>Tylenchoidea</taxon>
        <taxon>Heteroderidae</taxon>
        <taxon>Heteroderinae</taxon>
        <taxon>Heterodera</taxon>
    </lineage>
</organism>
<protein>
    <submittedName>
        <fullName evidence="2">Uncharacterized protein</fullName>
    </submittedName>
</protein>
<sequence>MLDPYKQQPHLFLPHPNHYDHPDQHRNRQRTHRQHRSAAVAGRRAVGPLMPPPPPQRMPSPNCCSSSAATSSVVSEPISLDMATEQHFGNFERRRQKRLDWYVRRYSTSDLATSDSELARLGTGNTQLRRWSRPGVCSTRSTRPCVLAHSDAFKPIRSEQFYL</sequence>
<feature type="compositionally biased region" description="Basic residues" evidence="1">
    <location>
        <begin position="27"/>
        <end position="36"/>
    </location>
</feature>
<dbReference type="EMBL" id="JBICBT010000528">
    <property type="protein sequence ID" value="KAL3110850.1"/>
    <property type="molecule type" value="Genomic_DNA"/>
</dbReference>
<accession>A0ABD2L6I2</accession>
<comment type="caution">
    <text evidence="2">The sequence shown here is derived from an EMBL/GenBank/DDBJ whole genome shotgun (WGS) entry which is preliminary data.</text>
</comment>